<proteinExistence type="predicted"/>
<reference evidence="1" key="1">
    <citation type="submission" date="2014-11" db="EMBL/GenBank/DDBJ databases">
        <authorList>
            <person name="Amaro Gonzalez C."/>
        </authorList>
    </citation>
    <scope>NUCLEOTIDE SEQUENCE</scope>
</reference>
<evidence type="ECO:0000313" key="1">
    <source>
        <dbReference type="EMBL" id="JAH02116.1"/>
    </source>
</evidence>
<dbReference type="AlphaFoldDB" id="A0A0E9PBR0"/>
<sequence length="92" mass="10487">MSSPCPHPHWKGNKIFPELSLNYAFPFSCFCCAQSWGVFEVIFLFSLLLFSTCWEESVGTFPELRAHKRKGADVMLVALNEEEELLPSMLCP</sequence>
<dbReference type="EMBL" id="GBXM01106461">
    <property type="protein sequence ID" value="JAH02116.1"/>
    <property type="molecule type" value="Transcribed_RNA"/>
</dbReference>
<accession>A0A0E9PBR0</accession>
<name>A0A0E9PBR0_ANGAN</name>
<reference evidence="1" key="2">
    <citation type="journal article" date="2015" name="Fish Shellfish Immunol.">
        <title>Early steps in the European eel (Anguilla anguilla)-Vibrio vulnificus interaction in the gills: Role of the RtxA13 toxin.</title>
        <authorList>
            <person name="Callol A."/>
            <person name="Pajuelo D."/>
            <person name="Ebbesson L."/>
            <person name="Teles M."/>
            <person name="MacKenzie S."/>
            <person name="Amaro C."/>
        </authorList>
    </citation>
    <scope>NUCLEOTIDE SEQUENCE</scope>
</reference>
<protein>
    <submittedName>
        <fullName evidence="1">Uncharacterized protein</fullName>
    </submittedName>
</protein>
<organism evidence="1">
    <name type="scientific">Anguilla anguilla</name>
    <name type="common">European freshwater eel</name>
    <name type="synonym">Muraena anguilla</name>
    <dbReference type="NCBI Taxonomy" id="7936"/>
    <lineage>
        <taxon>Eukaryota</taxon>
        <taxon>Metazoa</taxon>
        <taxon>Chordata</taxon>
        <taxon>Craniata</taxon>
        <taxon>Vertebrata</taxon>
        <taxon>Euteleostomi</taxon>
        <taxon>Actinopterygii</taxon>
        <taxon>Neopterygii</taxon>
        <taxon>Teleostei</taxon>
        <taxon>Anguilliformes</taxon>
        <taxon>Anguillidae</taxon>
        <taxon>Anguilla</taxon>
    </lineage>
</organism>